<dbReference type="GO" id="GO:0000160">
    <property type="term" value="P:phosphorelay signal transduction system"/>
    <property type="evidence" value="ECO:0007669"/>
    <property type="project" value="InterPro"/>
</dbReference>
<organism evidence="3 4">
    <name type="scientific">Crocosphaera chwakensis CCY0110</name>
    <dbReference type="NCBI Taxonomy" id="391612"/>
    <lineage>
        <taxon>Bacteria</taxon>
        <taxon>Bacillati</taxon>
        <taxon>Cyanobacteriota</taxon>
        <taxon>Cyanophyceae</taxon>
        <taxon>Oscillatoriophycideae</taxon>
        <taxon>Chroococcales</taxon>
        <taxon>Aphanothecaceae</taxon>
        <taxon>Crocosphaera</taxon>
        <taxon>Crocosphaera chwakensis</taxon>
    </lineage>
</organism>
<feature type="domain" description="Response regulatory" evidence="2">
    <location>
        <begin position="22"/>
        <end position="145"/>
    </location>
</feature>
<sequence>MKQTKTGEKIEKKESKVQEITNILFVDTEIGTRHLITNYINNNESDSLKAFAAGSVAEAVRILWDNKDNLEIHIIVVSYFLSGRTSGIELIEIIRQLGFKDIPIFMLTRRDVEPELDRAQFWGVRGFFNKTTITSDEIVKKLRRYIKEVMLYEAEIYEEKNRLVKNKSGESQYRFLRWTSPRGKNRGICLGRSDGAFDENEEDFDEE</sequence>
<dbReference type="Gene3D" id="3.40.50.2300">
    <property type="match status" value="1"/>
</dbReference>
<comment type="caution">
    <text evidence="1">Lacks conserved residue(s) required for the propagation of feature annotation.</text>
</comment>
<dbReference type="CDD" id="cd00156">
    <property type="entry name" value="REC"/>
    <property type="match status" value="1"/>
</dbReference>
<keyword evidence="4" id="KW-1185">Reference proteome</keyword>
<reference evidence="3 4" key="1">
    <citation type="submission" date="2007-03" db="EMBL/GenBank/DDBJ databases">
        <authorList>
            <person name="Stal L."/>
            <person name="Ferriera S."/>
            <person name="Johnson J."/>
            <person name="Kravitz S."/>
            <person name="Beeson K."/>
            <person name="Sutton G."/>
            <person name="Rogers Y.-H."/>
            <person name="Friedman R."/>
            <person name="Frazier M."/>
            <person name="Venter J.C."/>
        </authorList>
    </citation>
    <scope>NUCLEOTIDE SEQUENCE [LARGE SCALE GENOMIC DNA]</scope>
    <source>
        <strain evidence="3 4">CCY0110</strain>
    </source>
</reference>
<gene>
    <name evidence="3" type="ORF">CY0110_14555</name>
</gene>
<evidence type="ECO:0000313" key="3">
    <source>
        <dbReference type="EMBL" id="EAZ88283.1"/>
    </source>
</evidence>
<dbReference type="InterPro" id="IPR001789">
    <property type="entry name" value="Sig_transdc_resp-reg_receiver"/>
</dbReference>
<dbReference type="Pfam" id="PF00072">
    <property type="entry name" value="Response_reg"/>
    <property type="match status" value="1"/>
</dbReference>
<evidence type="ECO:0000313" key="4">
    <source>
        <dbReference type="Proteomes" id="UP000003781"/>
    </source>
</evidence>
<evidence type="ECO:0000259" key="2">
    <source>
        <dbReference type="PROSITE" id="PS50110"/>
    </source>
</evidence>
<evidence type="ECO:0000256" key="1">
    <source>
        <dbReference type="PROSITE-ProRule" id="PRU00169"/>
    </source>
</evidence>
<dbReference type="EMBL" id="AAXW01000092">
    <property type="protein sequence ID" value="EAZ88283.1"/>
    <property type="molecule type" value="Genomic_DNA"/>
</dbReference>
<accession>A3IZ16</accession>
<comment type="caution">
    <text evidence="3">The sequence shown here is derived from an EMBL/GenBank/DDBJ whole genome shotgun (WGS) entry which is preliminary data.</text>
</comment>
<dbReference type="Proteomes" id="UP000003781">
    <property type="component" value="Unassembled WGS sequence"/>
</dbReference>
<dbReference type="PROSITE" id="PS50110">
    <property type="entry name" value="RESPONSE_REGULATORY"/>
    <property type="match status" value="1"/>
</dbReference>
<name>A3IZ16_9CHRO</name>
<dbReference type="InterPro" id="IPR011006">
    <property type="entry name" value="CheY-like_superfamily"/>
</dbReference>
<dbReference type="SUPFAM" id="SSF52172">
    <property type="entry name" value="CheY-like"/>
    <property type="match status" value="1"/>
</dbReference>
<proteinExistence type="predicted"/>
<dbReference type="AlphaFoldDB" id="A3IZ16"/>
<dbReference type="RefSeq" id="WP_008278634.1">
    <property type="nucleotide sequence ID" value="NZ_AAXW01000092.1"/>
</dbReference>
<protein>
    <recommendedName>
        <fullName evidence="2">Response regulatory domain-containing protein</fullName>
    </recommendedName>
</protein>